<dbReference type="SUPFAM" id="SSF53927">
    <property type="entry name" value="Cytidine deaminase-like"/>
    <property type="match status" value="1"/>
</dbReference>
<protein>
    <recommendedName>
        <fullName evidence="3">CMP/dCMP-type deaminase domain-containing protein</fullName>
    </recommendedName>
</protein>
<dbReference type="CDD" id="cd01285">
    <property type="entry name" value="nucleoside_deaminase"/>
    <property type="match status" value="1"/>
</dbReference>
<evidence type="ECO:0000256" key="1">
    <source>
        <dbReference type="ARBA" id="ARBA00022723"/>
    </source>
</evidence>
<dbReference type="GO" id="GO:0047974">
    <property type="term" value="F:guanosine deaminase activity"/>
    <property type="evidence" value="ECO:0007669"/>
    <property type="project" value="TreeGrafter"/>
</dbReference>
<dbReference type="AlphaFoldDB" id="A0AAV9IX70"/>
<dbReference type="InterPro" id="IPR016192">
    <property type="entry name" value="APOBEC/CMP_deaminase_Zn-bd"/>
</dbReference>
<dbReference type="PANTHER" id="PTHR11079:SF161">
    <property type="entry name" value="CMP_DCMP-TYPE DEAMINASE DOMAIN-CONTAINING PROTEIN"/>
    <property type="match status" value="1"/>
</dbReference>
<accession>A0AAV9IX70</accession>
<dbReference type="Pfam" id="PF00383">
    <property type="entry name" value="dCMP_cyt_deam_1"/>
    <property type="match status" value="1"/>
</dbReference>
<dbReference type="GO" id="GO:0008270">
    <property type="term" value="F:zinc ion binding"/>
    <property type="evidence" value="ECO:0007669"/>
    <property type="project" value="InterPro"/>
</dbReference>
<dbReference type="InterPro" id="IPR016193">
    <property type="entry name" value="Cytidine_deaminase-like"/>
</dbReference>
<keyword evidence="5" id="KW-1185">Reference proteome</keyword>
<dbReference type="PROSITE" id="PS00903">
    <property type="entry name" value="CYT_DCMP_DEAMINASES_1"/>
    <property type="match status" value="1"/>
</dbReference>
<comment type="caution">
    <text evidence="4">The sequence shown here is derived from an EMBL/GenBank/DDBJ whole genome shotgun (WGS) entry which is preliminary data.</text>
</comment>
<evidence type="ECO:0000313" key="4">
    <source>
        <dbReference type="EMBL" id="KAK4536704.1"/>
    </source>
</evidence>
<organism evidence="4 5">
    <name type="scientific">Cyanidium caldarium</name>
    <name type="common">Red alga</name>
    <dbReference type="NCBI Taxonomy" id="2771"/>
    <lineage>
        <taxon>Eukaryota</taxon>
        <taxon>Rhodophyta</taxon>
        <taxon>Bangiophyceae</taxon>
        <taxon>Cyanidiales</taxon>
        <taxon>Cyanidiaceae</taxon>
        <taxon>Cyanidium</taxon>
    </lineage>
</organism>
<evidence type="ECO:0000259" key="3">
    <source>
        <dbReference type="PROSITE" id="PS51747"/>
    </source>
</evidence>
<evidence type="ECO:0000313" key="5">
    <source>
        <dbReference type="Proteomes" id="UP001301350"/>
    </source>
</evidence>
<sequence>MGCEEDGGDGIGRKEDFPGCGAAASTIPAPATPQSLLTLAIEEACRGVQAAHGGPFGALVVRPVSGAPSSGRDAEVAVLAQCHNEAVRQLDPTAHAEVVAIRTACRRLGTRKLDGCVLYTSCYPCPMCLCAILWSGIRHVYYAATSAEASRAGFDDGRFSSALQAQPQLVQLCTLQHVEHARARAPFEAYRAAVNSGRLEPY</sequence>
<dbReference type="PROSITE" id="PS51747">
    <property type="entry name" value="CYT_DCMP_DEAMINASES_2"/>
    <property type="match status" value="1"/>
</dbReference>
<feature type="domain" description="CMP/dCMP-type deaminase" evidence="3">
    <location>
        <begin position="31"/>
        <end position="157"/>
    </location>
</feature>
<dbReference type="Gene3D" id="3.40.140.10">
    <property type="entry name" value="Cytidine Deaminase, domain 2"/>
    <property type="match status" value="1"/>
</dbReference>
<keyword evidence="2" id="KW-0862">Zinc</keyword>
<keyword evidence="1" id="KW-0479">Metal-binding</keyword>
<dbReference type="InterPro" id="IPR002125">
    <property type="entry name" value="CMP_dCMP_dom"/>
</dbReference>
<proteinExistence type="predicted"/>
<dbReference type="GO" id="GO:0006152">
    <property type="term" value="P:purine nucleoside catabolic process"/>
    <property type="evidence" value="ECO:0007669"/>
    <property type="project" value="TreeGrafter"/>
</dbReference>
<name>A0AAV9IX70_CYACA</name>
<dbReference type="Proteomes" id="UP001301350">
    <property type="component" value="Unassembled WGS sequence"/>
</dbReference>
<evidence type="ECO:0000256" key="2">
    <source>
        <dbReference type="ARBA" id="ARBA00022833"/>
    </source>
</evidence>
<reference evidence="4 5" key="1">
    <citation type="submission" date="2022-07" db="EMBL/GenBank/DDBJ databases">
        <title>Genome-wide signatures of adaptation to extreme environments.</title>
        <authorList>
            <person name="Cho C.H."/>
            <person name="Yoon H.S."/>
        </authorList>
    </citation>
    <scope>NUCLEOTIDE SEQUENCE [LARGE SCALE GENOMIC DNA]</scope>
    <source>
        <strain evidence="4 5">DBV 063 E5</strain>
    </source>
</reference>
<dbReference type="PANTHER" id="PTHR11079">
    <property type="entry name" value="CYTOSINE DEAMINASE FAMILY MEMBER"/>
    <property type="match status" value="1"/>
</dbReference>
<dbReference type="EMBL" id="JANCYW010000009">
    <property type="protein sequence ID" value="KAK4536704.1"/>
    <property type="molecule type" value="Genomic_DNA"/>
</dbReference>
<gene>
    <name evidence="4" type="ORF">CDCA_CDCA09G2729</name>
</gene>